<name>A0A6M0IMH0_9BACT</name>
<dbReference type="Proteomes" id="UP000477386">
    <property type="component" value="Unassembled WGS sequence"/>
</dbReference>
<reference evidence="1 2" key="1">
    <citation type="submission" date="2020-02" db="EMBL/GenBank/DDBJ databases">
        <title>Draft genome sequence of two Spirosoma agri KCTC 52727 and Spirosoma terrae KCTC 52035.</title>
        <authorList>
            <person name="Rojas J."/>
            <person name="Ambika Manirajan B."/>
            <person name="Ratering S."/>
            <person name="Suarez C."/>
            <person name="Schnell S."/>
        </authorList>
    </citation>
    <scope>NUCLEOTIDE SEQUENCE [LARGE SCALE GENOMIC DNA]</scope>
    <source>
        <strain evidence="1 2">KCTC 52727</strain>
    </source>
</reference>
<gene>
    <name evidence="1" type="ORF">GK091_21250</name>
</gene>
<evidence type="ECO:0000313" key="1">
    <source>
        <dbReference type="EMBL" id="NEU69428.1"/>
    </source>
</evidence>
<comment type="caution">
    <text evidence="1">The sequence shown here is derived from an EMBL/GenBank/DDBJ whole genome shotgun (WGS) entry which is preliminary data.</text>
</comment>
<accession>A0A6M0IMH0</accession>
<dbReference type="AlphaFoldDB" id="A0A6M0IMH0"/>
<dbReference type="RefSeq" id="WP_164041884.1">
    <property type="nucleotide sequence ID" value="NZ_JAAGNZ010000002.1"/>
</dbReference>
<protein>
    <submittedName>
        <fullName evidence="1">Uncharacterized protein</fullName>
    </submittedName>
</protein>
<organism evidence="1 2">
    <name type="scientific">Spirosoma agri</name>
    <dbReference type="NCBI Taxonomy" id="1987381"/>
    <lineage>
        <taxon>Bacteria</taxon>
        <taxon>Pseudomonadati</taxon>
        <taxon>Bacteroidota</taxon>
        <taxon>Cytophagia</taxon>
        <taxon>Cytophagales</taxon>
        <taxon>Cytophagaceae</taxon>
        <taxon>Spirosoma</taxon>
    </lineage>
</organism>
<evidence type="ECO:0000313" key="2">
    <source>
        <dbReference type="Proteomes" id="UP000477386"/>
    </source>
</evidence>
<keyword evidence="2" id="KW-1185">Reference proteome</keyword>
<sequence>MKSFFTYLILCILFVAGVKLVGVQQNYIRSIQKPPEGEPTASTRFFLSRFATSKSAPEVSSDKAQVRLKKRLFVAQLKSWRRI</sequence>
<dbReference type="EMBL" id="JAAGNZ010000002">
    <property type="protein sequence ID" value="NEU69428.1"/>
    <property type="molecule type" value="Genomic_DNA"/>
</dbReference>
<proteinExistence type="predicted"/>